<evidence type="ECO:0000313" key="3">
    <source>
        <dbReference type="EMBL" id="VDM53327.1"/>
    </source>
</evidence>
<evidence type="ECO:0000313" key="4">
    <source>
        <dbReference type="Proteomes" id="UP000267027"/>
    </source>
</evidence>
<comment type="similarity">
    <text evidence="1">Belongs to the peptidase C1 family.</text>
</comment>
<name>A0A0R3PCY9_ANGCS</name>
<evidence type="ECO:0000256" key="1">
    <source>
        <dbReference type="ARBA" id="ARBA00008455"/>
    </source>
</evidence>
<dbReference type="AlphaFoldDB" id="A0A0R3PCY9"/>
<sequence>MHWYDLKVAGSCWAVSAAEVMSDRVCIASHGNKTVELSADDIMSCCTDGCDGCSGGYLYAPWKYFIETGVVTGGLYGTKHTFGDDVGGHAVRILGWGEEGGVPYWLVANSWNADWGENGKQNVSQFY</sequence>
<proteinExistence type="inferred from homology"/>
<dbReference type="OrthoDB" id="65740at2759"/>
<dbReference type="SMART" id="SM00645">
    <property type="entry name" value="Pept_C1"/>
    <property type="match status" value="1"/>
</dbReference>
<dbReference type="Pfam" id="PF00112">
    <property type="entry name" value="Peptidase_C1"/>
    <property type="match status" value="2"/>
</dbReference>
<organism evidence="5">
    <name type="scientific">Angiostrongylus costaricensis</name>
    <name type="common">Nematode worm</name>
    <dbReference type="NCBI Taxonomy" id="334426"/>
    <lineage>
        <taxon>Eukaryota</taxon>
        <taxon>Metazoa</taxon>
        <taxon>Ecdysozoa</taxon>
        <taxon>Nematoda</taxon>
        <taxon>Chromadorea</taxon>
        <taxon>Rhabditida</taxon>
        <taxon>Rhabditina</taxon>
        <taxon>Rhabditomorpha</taxon>
        <taxon>Strongyloidea</taxon>
        <taxon>Metastrongylidae</taxon>
        <taxon>Angiostrongylus</taxon>
    </lineage>
</organism>
<dbReference type="Proteomes" id="UP000267027">
    <property type="component" value="Unassembled WGS sequence"/>
</dbReference>
<dbReference type="EMBL" id="UYYA01000284">
    <property type="protein sequence ID" value="VDM53327.1"/>
    <property type="molecule type" value="Genomic_DNA"/>
</dbReference>
<accession>A0A0R3PCY9</accession>
<dbReference type="WBParaSite" id="ACOC_0000174101-mRNA-1">
    <property type="protein sequence ID" value="ACOC_0000174101-mRNA-1"/>
    <property type="gene ID" value="ACOC_0000174101"/>
</dbReference>
<dbReference type="PRINTS" id="PR00705">
    <property type="entry name" value="PAPAIN"/>
</dbReference>
<keyword evidence="4" id="KW-1185">Reference proteome</keyword>
<dbReference type="SUPFAM" id="SSF54001">
    <property type="entry name" value="Cysteine proteinases"/>
    <property type="match status" value="1"/>
</dbReference>
<feature type="domain" description="Peptidase C1A papain C-terminal" evidence="2">
    <location>
        <begin position="3"/>
        <end position="127"/>
    </location>
</feature>
<dbReference type="PANTHER" id="PTHR12411">
    <property type="entry name" value="CYSTEINE PROTEASE FAMILY C1-RELATED"/>
    <property type="match status" value="1"/>
</dbReference>
<protein>
    <submittedName>
        <fullName evidence="5">Pept_C1 domain-containing protein</fullName>
    </submittedName>
</protein>
<dbReference type="InterPro" id="IPR000668">
    <property type="entry name" value="Peptidase_C1A_C"/>
</dbReference>
<evidence type="ECO:0000313" key="5">
    <source>
        <dbReference type="WBParaSite" id="ACOC_0000174101-mRNA-1"/>
    </source>
</evidence>
<gene>
    <name evidence="3" type="ORF">ACOC_LOCUS1742</name>
</gene>
<dbReference type="GO" id="GO:0006508">
    <property type="term" value="P:proteolysis"/>
    <property type="evidence" value="ECO:0007669"/>
    <property type="project" value="InterPro"/>
</dbReference>
<reference evidence="3 4" key="2">
    <citation type="submission" date="2018-11" db="EMBL/GenBank/DDBJ databases">
        <authorList>
            <consortium name="Pathogen Informatics"/>
        </authorList>
    </citation>
    <scope>NUCLEOTIDE SEQUENCE [LARGE SCALE GENOMIC DNA]</scope>
    <source>
        <strain evidence="3 4">Costa Rica</strain>
    </source>
</reference>
<dbReference type="PROSITE" id="PS00639">
    <property type="entry name" value="THIOL_PROTEASE_HIS"/>
    <property type="match status" value="1"/>
</dbReference>
<dbReference type="OMA" id="WGENGKQ"/>
<dbReference type="InterPro" id="IPR025660">
    <property type="entry name" value="Pept_his_AS"/>
</dbReference>
<evidence type="ECO:0000259" key="2">
    <source>
        <dbReference type="SMART" id="SM00645"/>
    </source>
</evidence>
<dbReference type="InterPro" id="IPR013128">
    <property type="entry name" value="Peptidase_C1A"/>
</dbReference>
<dbReference type="Gene3D" id="3.90.70.10">
    <property type="entry name" value="Cysteine proteinases"/>
    <property type="match status" value="2"/>
</dbReference>
<dbReference type="GO" id="GO:0008234">
    <property type="term" value="F:cysteine-type peptidase activity"/>
    <property type="evidence" value="ECO:0007669"/>
    <property type="project" value="InterPro"/>
</dbReference>
<reference evidence="5" key="1">
    <citation type="submission" date="2017-02" db="UniProtKB">
        <authorList>
            <consortium name="WormBaseParasite"/>
        </authorList>
    </citation>
    <scope>IDENTIFICATION</scope>
</reference>
<dbReference type="STRING" id="334426.A0A0R3PCY9"/>
<dbReference type="InterPro" id="IPR038765">
    <property type="entry name" value="Papain-like_cys_pep_sf"/>
</dbReference>